<feature type="transmembrane region" description="Helical" evidence="9">
    <location>
        <begin position="301"/>
        <end position="322"/>
    </location>
</feature>
<feature type="transmembrane region" description="Helical" evidence="9">
    <location>
        <begin position="365"/>
        <end position="386"/>
    </location>
</feature>
<evidence type="ECO:0000256" key="9">
    <source>
        <dbReference type="SAM" id="Phobius"/>
    </source>
</evidence>
<feature type="transmembrane region" description="Helical" evidence="9">
    <location>
        <begin position="255"/>
        <end position="273"/>
    </location>
</feature>
<comment type="caution">
    <text evidence="11">The sequence shown here is derived from an EMBL/GenBank/DDBJ whole genome shotgun (WGS) entry which is preliminary data.</text>
</comment>
<feature type="transmembrane region" description="Helical" evidence="9">
    <location>
        <begin position="97"/>
        <end position="115"/>
    </location>
</feature>
<keyword evidence="6 9" id="KW-1133">Transmembrane helix</keyword>
<dbReference type="SUPFAM" id="SSF103473">
    <property type="entry name" value="MFS general substrate transporter"/>
    <property type="match status" value="1"/>
</dbReference>
<dbReference type="RefSeq" id="WP_285723322.1">
    <property type="nucleotide sequence ID" value="NZ_BSDD01000001.1"/>
</dbReference>
<sequence>MSEAIPHQDPRLLDNRGIAGHPRGLMVLFFTEMWERFSYYGMRALLILFLVAPAAQGGMGIPLAKAAGIYGTYEMSVYLASLPGGWVADRWLGQRKAVALGAALIALGEFILAASPTIHVFFAGLAVIVAGTGLLKPNAATLVGALYADNDARRDPGFTIYYMGVNLGALIAPLICGFLAQDPVFLNFLTRMGLASTSGWRWGFGAAGAAMVLGLIQFGLQQAKFGSAGLKPGSQQVEHGHASTREPLTPEERKRLWVVAILFVFSVIFWMTYQQAGSSLNLFADRLTRSQVLGWSFPSTWFQSVNSAWLLLLAPILSWLWVRMGHRDPSSPAKFALGLLFVGLGMLLLVPAARMATPLTRVAPWWLVGTYGLHTIGELLLSPVGLSTTTKLAPARYQGLMMGVWYVSLGLGSKLAGKVAGLFETLPLPTIFGSLFVMTAVAALVLALLTPRIKRLMGGVR</sequence>
<keyword evidence="3" id="KW-1003">Cell membrane</keyword>
<dbReference type="InterPro" id="IPR000109">
    <property type="entry name" value="POT_fam"/>
</dbReference>
<dbReference type="NCBIfam" id="TIGR00924">
    <property type="entry name" value="yjdL_sub1_fam"/>
    <property type="match status" value="2"/>
</dbReference>
<dbReference type="CDD" id="cd17346">
    <property type="entry name" value="MFS_DtpA_like"/>
    <property type="match status" value="1"/>
</dbReference>
<dbReference type="EMBL" id="BSDD01000001">
    <property type="protein sequence ID" value="GLH69325.1"/>
    <property type="molecule type" value="Genomic_DNA"/>
</dbReference>
<dbReference type="Pfam" id="PF00854">
    <property type="entry name" value="PTR2"/>
    <property type="match status" value="2"/>
</dbReference>
<name>A0ABQ5Q3K6_9BACT</name>
<dbReference type="PANTHER" id="PTHR23517">
    <property type="entry name" value="RESISTANCE PROTEIN MDTM, PUTATIVE-RELATED-RELATED"/>
    <property type="match status" value="1"/>
</dbReference>
<dbReference type="InterPro" id="IPR005279">
    <property type="entry name" value="Dipep/tripep_permease"/>
</dbReference>
<evidence type="ECO:0000313" key="12">
    <source>
        <dbReference type="Proteomes" id="UP001165089"/>
    </source>
</evidence>
<keyword evidence="2 8" id="KW-0813">Transport</keyword>
<evidence type="ECO:0000256" key="5">
    <source>
        <dbReference type="ARBA" id="ARBA00022856"/>
    </source>
</evidence>
<accession>A0ABQ5Q3K6</accession>
<dbReference type="InterPro" id="IPR020846">
    <property type="entry name" value="MFS_dom"/>
</dbReference>
<dbReference type="PANTHER" id="PTHR23517:SF15">
    <property type="entry name" value="PROTON-DEPENDENT OLIGOPEPTIDE FAMILY TRANSPORT PROTEIN"/>
    <property type="match status" value="1"/>
</dbReference>
<gene>
    <name evidence="11" type="ORF">GETHPA_08580</name>
</gene>
<keyword evidence="12" id="KW-1185">Reference proteome</keyword>
<evidence type="ECO:0000256" key="4">
    <source>
        <dbReference type="ARBA" id="ARBA00022692"/>
    </source>
</evidence>
<dbReference type="PROSITE" id="PS01022">
    <property type="entry name" value="PTR2_1"/>
    <property type="match status" value="1"/>
</dbReference>
<feature type="transmembrane region" description="Helical" evidence="9">
    <location>
        <begin position="160"/>
        <end position="180"/>
    </location>
</feature>
<keyword evidence="4 8" id="KW-0812">Transmembrane</keyword>
<comment type="subcellular location">
    <subcellularLocation>
        <location evidence="1">Cell membrane</location>
        <topology evidence="1">Multi-pass membrane protein</topology>
    </subcellularLocation>
    <subcellularLocation>
        <location evidence="8">Membrane</location>
        <topology evidence="8">Multi-pass membrane protein</topology>
    </subcellularLocation>
</comment>
<evidence type="ECO:0000259" key="10">
    <source>
        <dbReference type="PROSITE" id="PS50850"/>
    </source>
</evidence>
<dbReference type="PROSITE" id="PS50850">
    <property type="entry name" value="MFS"/>
    <property type="match status" value="1"/>
</dbReference>
<feature type="domain" description="Major facilitator superfamily (MFS) profile" evidence="10">
    <location>
        <begin position="27"/>
        <end position="454"/>
    </location>
</feature>
<feature type="transmembrane region" description="Helical" evidence="9">
    <location>
        <begin position="121"/>
        <end position="148"/>
    </location>
</feature>
<dbReference type="InterPro" id="IPR018456">
    <property type="entry name" value="PTR2_symporter_CS"/>
</dbReference>
<evidence type="ECO:0000256" key="6">
    <source>
        <dbReference type="ARBA" id="ARBA00022989"/>
    </source>
</evidence>
<evidence type="ECO:0000256" key="3">
    <source>
        <dbReference type="ARBA" id="ARBA00022475"/>
    </source>
</evidence>
<dbReference type="InterPro" id="IPR036259">
    <property type="entry name" value="MFS_trans_sf"/>
</dbReference>
<reference evidence="11 12" key="1">
    <citation type="journal article" date="2023" name="Antonie Van Leeuwenhoek">
        <title>Mesoterricola silvestris gen. nov., sp. nov., Mesoterricola sediminis sp. nov., Geothrix oryzae sp. nov., Geothrix edaphica sp. nov., Geothrix rubra sp. nov., and Geothrix limicola sp. nov., six novel members of Acidobacteriota isolated from soils.</title>
        <authorList>
            <person name="Itoh H."/>
            <person name="Sugisawa Y."/>
            <person name="Mise K."/>
            <person name="Xu Z."/>
            <person name="Kuniyasu M."/>
            <person name="Ushijima N."/>
            <person name="Kawano K."/>
            <person name="Kobayashi E."/>
            <person name="Shiratori Y."/>
            <person name="Masuda Y."/>
            <person name="Senoo K."/>
        </authorList>
    </citation>
    <scope>NUCLEOTIDE SEQUENCE [LARGE SCALE GENOMIC DNA]</scope>
    <source>
        <strain evidence="11 12">Red803</strain>
    </source>
</reference>
<comment type="similarity">
    <text evidence="8">Belongs to the major facilitator superfamily. Proton-dependent oligopeptide transporter (POT/PTR) (TC 2.A.17) family.</text>
</comment>
<keyword evidence="7 9" id="KW-0472">Membrane</keyword>
<feature type="transmembrane region" description="Helical" evidence="9">
    <location>
        <begin position="398"/>
        <end position="416"/>
    </location>
</feature>
<evidence type="ECO:0000256" key="7">
    <source>
        <dbReference type="ARBA" id="ARBA00023136"/>
    </source>
</evidence>
<feature type="transmembrane region" description="Helical" evidence="9">
    <location>
        <begin position="37"/>
        <end position="55"/>
    </location>
</feature>
<dbReference type="PROSITE" id="PS01023">
    <property type="entry name" value="PTR2_2"/>
    <property type="match status" value="1"/>
</dbReference>
<feature type="transmembrane region" description="Helical" evidence="9">
    <location>
        <begin position="334"/>
        <end position="353"/>
    </location>
</feature>
<feature type="transmembrane region" description="Helical" evidence="9">
    <location>
        <begin position="428"/>
        <end position="449"/>
    </location>
</feature>
<keyword evidence="5" id="KW-0571">Peptide transport</keyword>
<dbReference type="Gene3D" id="1.20.1250.20">
    <property type="entry name" value="MFS general substrate transporter like domains"/>
    <property type="match status" value="2"/>
</dbReference>
<dbReference type="InterPro" id="IPR050171">
    <property type="entry name" value="MFS_Transporters"/>
</dbReference>
<organism evidence="11 12">
    <name type="scientific">Geothrix rubra</name>
    <dbReference type="NCBI Taxonomy" id="2927977"/>
    <lineage>
        <taxon>Bacteria</taxon>
        <taxon>Pseudomonadati</taxon>
        <taxon>Acidobacteriota</taxon>
        <taxon>Holophagae</taxon>
        <taxon>Holophagales</taxon>
        <taxon>Holophagaceae</taxon>
        <taxon>Geothrix</taxon>
    </lineage>
</organism>
<evidence type="ECO:0000313" key="11">
    <source>
        <dbReference type="EMBL" id="GLH69325.1"/>
    </source>
</evidence>
<evidence type="ECO:0000256" key="8">
    <source>
        <dbReference type="RuleBase" id="RU003755"/>
    </source>
</evidence>
<evidence type="ECO:0000256" key="1">
    <source>
        <dbReference type="ARBA" id="ARBA00004651"/>
    </source>
</evidence>
<feature type="transmembrane region" description="Helical" evidence="9">
    <location>
        <begin position="200"/>
        <end position="220"/>
    </location>
</feature>
<protein>
    <submittedName>
        <fullName evidence="11">Dipeptide/tripeptide permease</fullName>
    </submittedName>
</protein>
<keyword evidence="5" id="KW-0653">Protein transport</keyword>
<proteinExistence type="inferred from homology"/>
<evidence type="ECO:0000256" key="2">
    <source>
        <dbReference type="ARBA" id="ARBA00022448"/>
    </source>
</evidence>
<dbReference type="Proteomes" id="UP001165089">
    <property type="component" value="Unassembled WGS sequence"/>
</dbReference>